<feature type="transmembrane region" description="Helical" evidence="1">
    <location>
        <begin position="331"/>
        <end position="349"/>
    </location>
</feature>
<dbReference type="InterPro" id="IPR001054">
    <property type="entry name" value="A/G_cyclase"/>
</dbReference>
<reference evidence="4 6" key="3">
    <citation type="submission" date="2019-02" db="EMBL/GenBank/DDBJ databases">
        <authorList>
            <person name="Zhang G."/>
        </authorList>
    </citation>
    <scope>NUCLEOTIDE SEQUENCE [LARGE SCALE GENOMIC DNA]</scope>
    <source>
        <strain evidence="4 6">CMB17</strain>
    </source>
</reference>
<proteinExistence type="predicted"/>
<dbReference type="InterPro" id="IPR007890">
    <property type="entry name" value="CHASE2"/>
</dbReference>
<dbReference type="SUPFAM" id="SSF55073">
    <property type="entry name" value="Nucleotide cyclase"/>
    <property type="match status" value="1"/>
</dbReference>
<evidence type="ECO:0000313" key="6">
    <source>
        <dbReference type="Proteomes" id="UP000292859"/>
    </source>
</evidence>
<organism evidence="3 5">
    <name type="scientific">Paracoccus sediminis</name>
    <dbReference type="NCBI Taxonomy" id="1214787"/>
    <lineage>
        <taxon>Bacteria</taxon>
        <taxon>Pseudomonadati</taxon>
        <taxon>Pseudomonadota</taxon>
        <taxon>Alphaproteobacteria</taxon>
        <taxon>Rhodobacterales</taxon>
        <taxon>Paracoccaceae</taxon>
        <taxon>Paracoccus</taxon>
    </lineage>
</organism>
<evidence type="ECO:0000259" key="2">
    <source>
        <dbReference type="PROSITE" id="PS50125"/>
    </source>
</evidence>
<evidence type="ECO:0000256" key="1">
    <source>
        <dbReference type="SAM" id="Phobius"/>
    </source>
</evidence>
<dbReference type="EMBL" id="FZNM01000017">
    <property type="protein sequence ID" value="SNR69003.1"/>
    <property type="molecule type" value="Genomic_DNA"/>
</dbReference>
<feature type="domain" description="Guanylate cyclase" evidence="2">
    <location>
        <begin position="420"/>
        <end position="554"/>
    </location>
</feature>
<dbReference type="Pfam" id="PF00211">
    <property type="entry name" value="Guanylate_cyc"/>
    <property type="match status" value="1"/>
</dbReference>
<evidence type="ECO:0000313" key="3">
    <source>
        <dbReference type="EMBL" id="SNR69003.1"/>
    </source>
</evidence>
<dbReference type="PROSITE" id="PS50125">
    <property type="entry name" value="GUANYLATE_CYCLASE_2"/>
    <property type="match status" value="1"/>
</dbReference>
<dbReference type="InterPro" id="IPR050697">
    <property type="entry name" value="Adenylyl/Guanylyl_Cyclase_3/4"/>
</dbReference>
<sequence length="601" mass="62608">MAASARPWWTDPRGAGPAAARGRRAGLAALAVCAAVAGSLLSRLPAWQLLELRVFDHLSMIAPPPRPADAPLVVAIDEPSFSEIGQQWPWPRDIHARLVTALRDAGARTIALDLVFADPSEPEADAALAAALGPDTVLAADERVLETPQAIQLLRIDPRAGLLAGGAVAGVSTIPLDRDGTARRLPPQADTLARAVLAARQGPAAPATPPGAMIQFYGPARSMPTVSYYQALDPVAFLPPGLFQGRDVIVGFSLQAAPAADQGGGDAFATPATVRSGALVAGAEIHATLVANLAAGDWIRPAGPRSRAGAIGGAALLALTLLWPGGRRWQILSLFLGLAAVPLACWLALRLGRLWLPPLAPMAVLVGTAAGQTLRDVVAERRLRAGLIRAFAHYLAPALVERLAADPGALRLGGESREITVLFCDIRGFTTLAEQLQPQPERLTMILHRLMEPLSQAVLAENGTIDKYIGDCLMAFWNAPLDVPDHAARAVAAGRRMIDAVAALNVEFAREGMAPLSVGIGINTGTCIVGNMGSGARFDYSAIGDAVNLAARLEGLTKDLGVPLIMGQATAVALGPTAAVRPLDAVSVRGRSTPTRIFALA</sequence>
<protein>
    <submittedName>
        <fullName evidence="3">Adenylate cyclase</fullName>
    </submittedName>
    <submittedName>
        <fullName evidence="4">Adenylate/guanylate cyclase domain-containing protein</fullName>
    </submittedName>
</protein>
<name>A0A238YEI0_9RHOB</name>
<accession>A0A238YEI0</accession>
<dbReference type="RefSeq" id="WP_089389236.1">
    <property type="nucleotide sequence ID" value="NZ_FZNM01000017.1"/>
</dbReference>
<dbReference type="GO" id="GO:0035556">
    <property type="term" value="P:intracellular signal transduction"/>
    <property type="evidence" value="ECO:0007669"/>
    <property type="project" value="InterPro"/>
</dbReference>
<dbReference type="Gene3D" id="3.30.70.1230">
    <property type="entry name" value="Nucleotide cyclase"/>
    <property type="match status" value="1"/>
</dbReference>
<dbReference type="PANTHER" id="PTHR43081:SF1">
    <property type="entry name" value="ADENYLATE CYCLASE, TERMINAL-DIFFERENTIATION SPECIFIC"/>
    <property type="match status" value="1"/>
</dbReference>
<evidence type="ECO:0000313" key="5">
    <source>
        <dbReference type="Proteomes" id="UP000198409"/>
    </source>
</evidence>
<dbReference type="GO" id="GO:0004016">
    <property type="term" value="F:adenylate cyclase activity"/>
    <property type="evidence" value="ECO:0007669"/>
    <property type="project" value="UniProtKB-ARBA"/>
</dbReference>
<keyword evidence="1" id="KW-1133">Transmembrane helix</keyword>
<dbReference type="Proteomes" id="UP000198409">
    <property type="component" value="Unassembled WGS sequence"/>
</dbReference>
<reference evidence="3" key="2">
    <citation type="submission" date="2017-06" db="EMBL/GenBank/DDBJ databases">
        <authorList>
            <person name="Kim H.J."/>
            <person name="Triplett B.A."/>
        </authorList>
    </citation>
    <scope>NUCLEOTIDE SEQUENCE [LARGE SCALE GENOMIC DNA]</scope>
    <source>
        <strain evidence="3">DSM 26170</strain>
    </source>
</reference>
<keyword evidence="1" id="KW-0472">Membrane</keyword>
<dbReference type="SMART" id="SM00044">
    <property type="entry name" value="CYCc"/>
    <property type="match status" value="1"/>
</dbReference>
<dbReference type="OrthoDB" id="341967at2"/>
<feature type="transmembrane region" description="Helical" evidence="1">
    <location>
        <begin position="308"/>
        <end position="324"/>
    </location>
</feature>
<dbReference type="GO" id="GO:0006171">
    <property type="term" value="P:cAMP biosynthetic process"/>
    <property type="evidence" value="ECO:0007669"/>
    <property type="project" value="TreeGrafter"/>
</dbReference>
<keyword evidence="1" id="KW-0812">Transmembrane</keyword>
<dbReference type="AlphaFoldDB" id="A0A238YEI0"/>
<dbReference type="InterPro" id="IPR029787">
    <property type="entry name" value="Nucleotide_cyclase"/>
</dbReference>
<gene>
    <name evidence="4" type="ORF">EYF88_16085</name>
    <name evidence="3" type="ORF">SAMN06265378_11736</name>
</gene>
<reference evidence="5" key="1">
    <citation type="submission" date="2017-06" db="EMBL/GenBank/DDBJ databases">
        <authorList>
            <person name="Varghese N."/>
            <person name="Submissions S."/>
        </authorList>
    </citation>
    <scope>NUCLEOTIDE SEQUENCE [LARGE SCALE GENOMIC DNA]</scope>
    <source>
        <strain evidence="5">DSM 26170</strain>
    </source>
</reference>
<dbReference type="EMBL" id="SIRL01000016">
    <property type="protein sequence ID" value="TBN46801.1"/>
    <property type="molecule type" value="Genomic_DNA"/>
</dbReference>
<dbReference type="CDD" id="cd07302">
    <property type="entry name" value="CHD"/>
    <property type="match status" value="1"/>
</dbReference>
<evidence type="ECO:0000313" key="4">
    <source>
        <dbReference type="EMBL" id="TBN46801.1"/>
    </source>
</evidence>
<dbReference type="Pfam" id="PF05226">
    <property type="entry name" value="CHASE2"/>
    <property type="match status" value="1"/>
</dbReference>
<dbReference type="Proteomes" id="UP000292859">
    <property type="component" value="Unassembled WGS sequence"/>
</dbReference>
<keyword evidence="6" id="KW-1185">Reference proteome</keyword>
<dbReference type="SMART" id="SM01080">
    <property type="entry name" value="CHASE2"/>
    <property type="match status" value="1"/>
</dbReference>
<dbReference type="PANTHER" id="PTHR43081">
    <property type="entry name" value="ADENYLATE CYCLASE, TERMINAL-DIFFERENTIATION SPECIFIC-RELATED"/>
    <property type="match status" value="1"/>
</dbReference>